<protein>
    <submittedName>
        <fullName evidence="1">DUF4437 domain-containing protein</fullName>
    </submittedName>
</protein>
<organism evidence="1 2">
    <name type="scientific">Iningainema tapete BLCC-T55</name>
    <dbReference type="NCBI Taxonomy" id="2748662"/>
    <lineage>
        <taxon>Bacteria</taxon>
        <taxon>Bacillati</taxon>
        <taxon>Cyanobacteriota</taxon>
        <taxon>Cyanophyceae</taxon>
        <taxon>Nostocales</taxon>
        <taxon>Scytonemataceae</taxon>
        <taxon>Iningainema tapete</taxon>
    </lineage>
</organism>
<sequence length="257" mass="29293">MARKHVEFIQSGDVEQKPWVVDGIKEVHQTRILSFDTETGASTELVEWTQNWESSSGYFNCDVEIFVLSGQLRIGQLRLGRYTYGFIPEGVCIEAWSAQENTIALWMPERHPCFVTSLTDAPGAKRELYIPSSSSELIPWTSTLTPGFPLGAMRKTLRKGSEGGRSTWLLGCLPQFAETVAEYHPIPEEEFVLQGSMTTQAGYMTPGCYFWRPELIPHAPAYTETGYFAFVRGGNPHLSYHTWEPPFHTYYPWHWNK</sequence>
<accession>A0A8J6XMZ5</accession>
<dbReference type="Pfam" id="PF14499">
    <property type="entry name" value="DUF4437"/>
    <property type="match status" value="1"/>
</dbReference>
<dbReference type="InterPro" id="IPR028013">
    <property type="entry name" value="DUF4437"/>
</dbReference>
<dbReference type="Gene3D" id="2.60.120.10">
    <property type="entry name" value="Jelly Rolls"/>
    <property type="match status" value="1"/>
</dbReference>
<dbReference type="AlphaFoldDB" id="A0A8J6XMZ5"/>
<dbReference type="RefSeq" id="WP_190835245.1">
    <property type="nucleotide sequence ID" value="NZ_CAWPPI010000088.1"/>
</dbReference>
<keyword evidence="2" id="KW-1185">Reference proteome</keyword>
<dbReference type="InterPro" id="IPR011051">
    <property type="entry name" value="RmlC_Cupin_sf"/>
</dbReference>
<dbReference type="Proteomes" id="UP000629098">
    <property type="component" value="Unassembled WGS sequence"/>
</dbReference>
<proteinExistence type="predicted"/>
<gene>
    <name evidence="1" type="ORF">ICL16_29965</name>
</gene>
<reference evidence="1" key="1">
    <citation type="submission" date="2020-09" db="EMBL/GenBank/DDBJ databases">
        <title>Iningainema tapete sp. nov. (Scytonemataceae, Cyanobacteria) from greenhouses in central Florida (USA) produces two types of nodularin with biosynthetic potential for microcystin-LR and anabaenopeptins.</title>
        <authorList>
            <person name="Berthold D.E."/>
            <person name="Lefler F.W."/>
            <person name="Huang I.-S."/>
            <person name="Abdulla H."/>
            <person name="Zimba P.V."/>
            <person name="Laughinghouse H.D. IV."/>
        </authorList>
    </citation>
    <scope>NUCLEOTIDE SEQUENCE</scope>
    <source>
        <strain evidence="1">BLCCT55</strain>
    </source>
</reference>
<dbReference type="InterPro" id="IPR014710">
    <property type="entry name" value="RmlC-like_jellyroll"/>
</dbReference>
<dbReference type="EMBL" id="JACXAE010000088">
    <property type="protein sequence ID" value="MBD2776172.1"/>
    <property type="molecule type" value="Genomic_DNA"/>
</dbReference>
<evidence type="ECO:0000313" key="1">
    <source>
        <dbReference type="EMBL" id="MBD2776172.1"/>
    </source>
</evidence>
<evidence type="ECO:0000313" key="2">
    <source>
        <dbReference type="Proteomes" id="UP000629098"/>
    </source>
</evidence>
<comment type="caution">
    <text evidence="1">The sequence shown here is derived from an EMBL/GenBank/DDBJ whole genome shotgun (WGS) entry which is preliminary data.</text>
</comment>
<dbReference type="SUPFAM" id="SSF51182">
    <property type="entry name" value="RmlC-like cupins"/>
    <property type="match status" value="2"/>
</dbReference>
<name>A0A8J6XMZ5_9CYAN</name>